<evidence type="ECO:0000313" key="3">
    <source>
        <dbReference type="Proteomes" id="UP000664288"/>
    </source>
</evidence>
<gene>
    <name evidence="2" type="ORF">J1C47_08060</name>
</gene>
<reference evidence="2 3" key="1">
    <citation type="submission" date="2021-03" db="EMBL/GenBank/DDBJ databases">
        <title>Whole genome sequence of Jiella sp. MQZ13P-4.</title>
        <authorList>
            <person name="Tuo L."/>
        </authorList>
    </citation>
    <scope>NUCLEOTIDE SEQUENCE [LARGE SCALE GENOMIC DNA]</scope>
    <source>
        <strain evidence="2 3">MQZ13P-4</strain>
    </source>
</reference>
<protein>
    <submittedName>
        <fullName evidence="2">Rod-binding protein</fullName>
    </submittedName>
</protein>
<proteinExistence type="predicted"/>
<sequence length="176" mass="17908">MTVSNDFTINPAIALQRAAQRESVAQPAAAGAAGTDFTAALRTAAAATAATPVAKPLQEPTIRPLVKHEARKVGPLEQFEGFVLRSFIQSMLPSEDSGFFGEGTAGSVWRSMLAEQIGDEIAKGGGIGIAAEIAKRDKLAAPGRAAAADASAGVDAMETEDGAMAAAAARRTRTGG</sequence>
<dbReference type="InterPro" id="IPR019301">
    <property type="entry name" value="Flagellar_prot_FlgJ_N"/>
</dbReference>
<accession>A0ABS3J1R1</accession>
<keyword evidence="3" id="KW-1185">Reference proteome</keyword>
<name>A0ABS3J1R1_9HYPH</name>
<dbReference type="RefSeq" id="WP_207350228.1">
    <property type="nucleotide sequence ID" value="NZ_JAFMPY010000006.1"/>
</dbReference>
<evidence type="ECO:0000259" key="1">
    <source>
        <dbReference type="Pfam" id="PF10135"/>
    </source>
</evidence>
<organism evidence="2 3">
    <name type="scientific">Jiella sonneratiae</name>
    <dbReference type="NCBI Taxonomy" id="2816856"/>
    <lineage>
        <taxon>Bacteria</taxon>
        <taxon>Pseudomonadati</taxon>
        <taxon>Pseudomonadota</taxon>
        <taxon>Alphaproteobacteria</taxon>
        <taxon>Hyphomicrobiales</taxon>
        <taxon>Aurantimonadaceae</taxon>
        <taxon>Jiella</taxon>
    </lineage>
</organism>
<evidence type="ECO:0000313" key="2">
    <source>
        <dbReference type="EMBL" id="MBO0903594.1"/>
    </source>
</evidence>
<dbReference type="Pfam" id="PF10135">
    <property type="entry name" value="Rod-binding"/>
    <property type="match status" value="1"/>
</dbReference>
<dbReference type="Proteomes" id="UP000664288">
    <property type="component" value="Unassembled WGS sequence"/>
</dbReference>
<comment type="caution">
    <text evidence="2">The sequence shown here is derived from an EMBL/GenBank/DDBJ whole genome shotgun (WGS) entry which is preliminary data.</text>
</comment>
<feature type="domain" description="Flagellar protein FlgJ N-terminal" evidence="1">
    <location>
        <begin position="90"/>
        <end position="135"/>
    </location>
</feature>
<dbReference type="EMBL" id="JAFMPY010000006">
    <property type="protein sequence ID" value="MBO0903594.1"/>
    <property type="molecule type" value="Genomic_DNA"/>
</dbReference>